<protein>
    <submittedName>
        <fullName evidence="1">Uncharacterized protein</fullName>
    </submittedName>
</protein>
<accession>A0A3B0R3G5</accession>
<proteinExistence type="predicted"/>
<organism evidence="1">
    <name type="scientific">hydrothermal vent metagenome</name>
    <dbReference type="NCBI Taxonomy" id="652676"/>
    <lineage>
        <taxon>unclassified sequences</taxon>
        <taxon>metagenomes</taxon>
        <taxon>ecological metagenomes</taxon>
    </lineage>
</organism>
<gene>
    <name evidence="1" type="ORF">MNBD_BACTEROID02-233</name>
</gene>
<name>A0A3B0R3G5_9ZZZZ</name>
<sequence>MKVLKTTIMLATIVLLAPMISNAQDLYYIHEDVVKPSKVMEYEGVLQELLTLVKKHKLEDTRWITLVSNNSHYSYISPLANMAELDKPSFVAQLAEKAGKEVVSDIFNRMNTCYDTELDYILTLDKDLTYMPNGITQTPEGENYRNNHLFYISPSNRSVVKEKMKAVKALFESKGSKMYYRVYKSTFGTAGEYYMVAVAAKDAGDMDAKGKANEALMGKELQETLNQLYFNSLRYEKLEGDIRLDLSYSPE</sequence>
<reference evidence="1" key="1">
    <citation type="submission" date="2018-06" db="EMBL/GenBank/DDBJ databases">
        <authorList>
            <person name="Zhirakovskaya E."/>
        </authorList>
    </citation>
    <scope>NUCLEOTIDE SEQUENCE</scope>
</reference>
<evidence type="ECO:0000313" key="1">
    <source>
        <dbReference type="EMBL" id="VAV86197.1"/>
    </source>
</evidence>
<dbReference type="AlphaFoldDB" id="A0A3B0R3G5"/>
<dbReference type="EMBL" id="UOEB01000304">
    <property type="protein sequence ID" value="VAV86197.1"/>
    <property type="molecule type" value="Genomic_DNA"/>
</dbReference>